<feature type="domain" description="NadR/Ttd14 AAA" evidence="1">
    <location>
        <begin position="4"/>
        <end position="168"/>
    </location>
</feature>
<dbReference type="Proteomes" id="UP000002725">
    <property type="component" value="Chromosome"/>
</dbReference>
<dbReference type="Pfam" id="PF13521">
    <property type="entry name" value="AAA_28"/>
    <property type="match status" value="1"/>
</dbReference>
<dbReference type="InterPro" id="IPR038727">
    <property type="entry name" value="NadR/Ttd14_AAA_dom"/>
</dbReference>
<dbReference type="Gene3D" id="3.40.50.300">
    <property type="entry name" value="P-loop containing nucleotide triphosphate hydrolases"/>
    <property type="match status" value="1"/>
</dbReference>
<evidence type="ECO:0000313" key="2">
    <source>
        <dbReference type="EMBL" id="ACF45385.1"/>
    </source>
</evidence>
<dbReference type="InterPro" id="IPR027417">
    <property type="entry name" value="P-loop_NTPase"/>
</dbReference>
<dbReference type="HOGENOM" id="CLU_114480_0_0_10"/>
<dbReference type="RefSeq" id="WP_012504922.1">
    <property type="nucleotide sequence ID" value="NC_011059.1"/>
</dbReference>
<dbReference type="eggNOG" id="COG3911">
    <property type="taxonomic scope" value="Bacteria"/>
</dbReference>
<dbReference type="STRING" id="290512.Paes_0328"/>
<accession>B4S4D7</accession>
<dbReference type="EMBL" id="CP001108">
    <property type="protein sequence ID" value="ACF45385.1"/>
    <property type="molecule type" value="Genomic_DNA"/>
</dbReference>
<gene>
    <name evidence="2" type="ordered locus">Paes_0328</name>
</gene>
<name>B4S4D7_PROA2</name>
<evidence type="ECO:0000313" key="3">
    <source>
        <dbReference type="Proteomes" id="UP000002725"/>
    </source>
</evidence>
<evidence type="ECO:0000259" key="1">
    <source>
        <dbReference type="Pfam" id="PF13521"/>
    </source>
</evidence>
<dbReference type="SUPFAM" id="SSF52540">
    <property type="entry name" value="P-loop containing nucleoside triphosphate hydrolases"/>
    <property type="match status" value="1"/>
</dbReference>
<sequence>MPEKYIITGGPGAGKSTLLRALQERGYRTYEEVSRRIIREQAALEGGILPWENLEAFAEVALHEMLQQHDDAAARAEICFFDRGVPDVFGYLHNSGIPVSSRYMELFAACRYQKTVFILPPWPDIFIQDSERPQSFGESEALYHSLADVYRSLGFRLVELGTTSVEERVRAVVSLTG</sequence>
<keyword evidence="3" id="KW-1185">Reference proteome</keyword>
<dbReference type="KEGG" id="paa:Paes_0328"/>
<protein>
    <recommendedName>
        <fullName evidence="1">NadR/Ttd14 AAA domain-containing protein</fullName>
    </recommendedName>
</protein>
<proteinExistence type="predicted"/>
<reference evidence="2" key="1">
    <citation type="submission" date="2008-06" db="EMBL/GenBank/DDBJ databases">
        <title>Complete sequence of chromosome of Prosthecochloris aestuarii DSM 271.</title>
        <authorList>
            <consortium name="US DOE Joint Genome Institute"/>
            <person name="Lucas S."/>
            <person name="Copeland A."/>
            <person name="Lapidus A."/>
            <person name="Glavina del Rio T."/>
            <person name="Dalin E."/>
            <person name="Tice H."/>
            <person name="Bruce D."/>
            <person name="Goodwin L."/>
            <person name="Pitluck S."/>
            <person name="Schmutz J."/>
            <person name="Larimer F."/>
            <person name="Land M."/>
            <person name="Hauser L."/>
            <person name="Kyrpides N."/>
            <person name="Anderson I."/>
            <person name="Liu Z."/>
            <person name="Li T."/>
            <person name="Zhao F."/>
            <person name="Overmann J."/>
            <person name="Bryant D.A."/>
            <person name="Richardson P."/>
        </authorList>
    </citation>
    <scope>NUCLEOTIDE SEQUENCE [LARGE SCALE GENOMIC DNA]</scope>
    <source>
        <strain evidence="2">DSM 271</strain>
    </source>
</reference>
<dbReference type="AlphaFoldDB" id="B4S4D7"/>
<organism evidence="2 3">
    <name type="scientific">Prosthecochloris aestuarii (strain DSM 271 / SK 413)</name>
    <dbReference type="NCBI Taxonomy" id="290512"/>
    <lineage>
        <taxon>Bacteria</taxon>
        <taxon>Pseudomonadati</taxon>
        <taxon>Chlorobiota</taxon>
        <taxon>Chlorobiia</taxon>
        <taxon>Chlorobiales</taxon>
        <taxon>Chlorobiaceae</taxon>
        <taxon>Prosthecochloris</taxon>
    </lineage>
</organism>